<keyword evidence="9" id="KW-1185">Reference proteome</keyword>
<dbReference type="GO" id="GO:0032366">
    <property type="term" value="P:intracellular sterol transport"/>
    <property type="evidence" value="ECO:0007669"/>
    <property type="project" value="TreeGrafter"/>
</dbReference>
<gene>
    <name evidence="8" type="primary">GRAMD1A</name>
</gene>
<dbReference type="InterPro" id="IPR051482">
    <property type="entry name" value="Cholesterol_transport"/>
</dbReference>
<dbReference type="GO" id="GO:0005886">
    <property type="term" value="C:plasma membrane"/>
    <property type="evidence" value="ECO:0007669"/>
    <property type="project" value="TreeGrafter"/>
</dbReference>
<dbReference type="InterPro" id="IPR011993">
    <property type="entry name" value="PH-like_dom_sf"/>
</dbReference>
<dbReference type="PROSITE" id="PS51778">
    <property type="entry name" value="VAST"/>
    <property type="match status" value="1"/>
</dbReference>
<accession>A0AAZ1Y1N8</accession>
<organism evidence="8 9">
    <name type="scientific">Oreochromis aureus</name>
    <name type="common">Israeli tilapia</name>
    <name type="synonym">Chromis aureus</name>
    <dbReference type="NCBI Taxonomy" id="47969"/>
    <lineage>
        <taxon>Eukaryota</taxon>
        <taxon>Metazoa</taxon>
        <taxon>Chordata</taxon>
        <taxon>Craniata</taxon>
        <taxon>Vertebrata</taxon>
        <taxon>Euteleostomi</taxon>
        <taxon>Actinopterygii</taxon>
        <taxon>Neopterygii</taxon>
        <taxon>Teleostei</taxon>
        <taxon>Neoteleostei</taxon>
        <taxon>Acanthomorphata</taxon>
        <taxon>Ovalentaria</taxon>
        <taxon>Cichlomorphae</taxon>
        <taxon>Cichliformes</taxon>
        <taxon>Cichlidae</taxon>
        <taxon>African cichlids</taxon>
        <taxon>Pseudocrenilabrinae</taxon>
        <taxon>Oreochromini</taxon>
        <taxon>Oreochromis</taxon>
    </lineage>
</organism>
<dbReference type="InterPro" id="IPR031968">
    <property type="entry name" value="VASt"/>
</dbReference>
<feature type="compositionally biased region" description="Basic and acidic residues" evidence="5">
    <location>
        <begin position="108"/>
        <end position="118"/>
    </location>
</feature>
<feature type="compositionally biased region" description="Polar residues" evidence="5">
    <location>
        <begin position="156"/>
        <end position="172"/>
    </location>
</feature>
<reference evidence="8" key="2">
    <citation type="submission" date="2025-08" db="UniProtKB">
        <authorList>
            <consortium name="Ensembl"/>
        </authorList>
    </citation>
    <scope>IDENTIFICATION</scope>
</reference>
<feature type="transmembrane region" description="Helical" evidence="6">
    <location>
        <begin position="826"/>
        <end position="849"/>
    </location>
</feature>
<reference evidence="9" key="1">
    <citation type="submission" date="2020-03" db="EMBL/GenBank/DDBJ databases">
        <title>Evolution of repeat sequences and sex chromosomes of tilapia species revealed by chromosome-level genomes.</title>
        <authorList>
            <person name="Xu L."/>
            <person name="Tao W."/>
            <person name="Wang D."/>
            <person name="Zhou Q."/>
        </authorList>
    </citation>
    <scope>NUCLEOTIDE SEQUENCE [LARGE SCALE GENOMIC DNA]</scope>
    <source>
        <strain evidence="9">Israel</strain>
    </source>
</reference>
<dbReference type="Ensembl" id="ENSOABT00000069366.1">
    <property type="protein sequence ID" value="ENSOABP00000073759.1"/>
    <property type="gene ID" value="ENSOABG00000024575.2"/>
</dbReference>
<proteinExistence type="predicted"/>
<keyword evidence="3 6" id="KW-1133">Transmembrane helix</keyword>
<reference evidence="8" key="3">
    <citation type="submission" date="2025-09" db="UniProtKB">
        <authorList>
            <consortium name="Ensembl"/>
        </authorList>
    </citation>
    <scope>IDENTIFICATION</scope>
</reference>
<feature type="compositionally biased region" description="Polar residues" evidence="5">
    <location>
        <begin position="27"/>
        <end position="37"/>
    </location>
</feature>
<evidence type="ECO:0000256" key="4">
    <source>
        <dbReference type="ARBA" id="ARBA00023136"/>
    </source>
</evidence>
<dbReference type="GO" id="GO:0140268">
    <property type="term" value="C:endoplasmic reticulum-plasma membrane contact site"/>
    <property type="evidence" value="ECO:0007669"/>
    <property type="project" value="TreeGrafter"/>
</dbReference>
<feature type="region of interest" description="Disordered" evidence="5">
    <location>
        <begin position="387"/>
        <end position="498"/>
    </location>
</feature>
<comment type="subcellular location">
    <subcellularLocation>
        <location evidence="1">Membrane</location>
        <topology evidence="1">Single-pass membrane protein</topology>
    </subcellularLocation>
</comment>
<dbReference type="PANTHER" id="PTHR23319">
    <property type="entry name" value="GRAM DOMAIN CONTAINING 1B, ISOFORM E"/>
    <property type="match status" value="1"/>
</dbReference>
<feature type="region of interest" description="Disordered" evidence="5">
    <location>
        <begin position="514"/>
        <end position="562"/>
    </location>
</feature>
<evidence type="ECO:0000256" key="1">
    <source>
        <dbReference type="ARBA" id="ARBA00004167"/>
    </source>
</evidence>
<evidence type="ECO:0000256" key="5">
    <source>
        <dbReference type="SAM" id="MobiDB-lite"/>
    </source>
</evidence>
<dbReference type="Pfam" id="PF16016">
    <property type="entry name" value="VASt"/>
    <property type="match status" value="1"/>
</dbReference>
<name>A0AAZ1Y1N8_OREAU</name>
<sequence>MTMSPPTRPEGTTLAQPIPVPMLTVLPPSSDTESWSCSPSPRPLRPDRLRGSRRSRTRTKRRNQEEQGCASKSQWGKTPQIVIEESTERGAVRHRSPSPSPSVVTEMGTEKQGRDSPSHDLLVPPSRSWSRSPSPSRRSRWSLRSLLGRDSDGDSCSTASNSPRSTPGSSPSLRRRVLGGGRASENEAGGEKSSSGGGGGAGSDGALPSIPSASSLSSAYPIASRHFSRNAKKMQSWYNVLSPTYKQRNEDFRKIFKKLPDSERLIVDYSCALQKDILLQGRLYLSENWLCFYSNIFRWETTITILLKDVTSMTKEKTAKLIPNAIQISTDNEKHFFTSFGARDRSFMMIFRLWQNALLDKSLSPKELWHIVHQCYGTELGLTSEDDDYVSPTAEHMNGLLPGEESGSVTDLLDLSSVSVPSAGSSPPPLVPCSLSSPPSAASLSGSSPPSSASCLPVEVPSSSGSRLGSEPLESSPPSSHSSLPSTTPTNASASISASAPASAAASFTLEEGGDSLSESANHMLPPPTASLGNLSSLDITNDEDLPTDPSNSSDTQEESEVEAFCADLSGRLLINTAVRMSVDKLHDLLFSADTHFIQHLFSQRHFTDLSVGEWQQDGSSGNTSRVLSYTIALNNPLGPKTAPVVETQTLQKSSARGECYVVDSEVITSGIPYQDYFYTVHRYCLTSINKHKSRLRVSSDICYRKQPWSLVKALIEKNTWSGIEEYYKHMESEVCKLETLLQTEVTVVTTGEAVGADAAKTPPALRRRKRTCSRRQGERERDREGGVGAGDRGDRGVGEERDTREAGSQFMKLGERSRGGGHNSISTILLIVSFILVVLVALNMLLFYKLYALERAAHTLETWHSYSVADSPLPQTAGEWAQVLQLQRQFHQAQLSKWQQILQSSVSLLDQMKQSLEKLHQGIVVPEVKQDPPPDTESLTEA</sequence>
<dbReference type="Pfam" id="PF02893">
    <property type="entry name" value="GRAM"/>
    <property type="match status" value="1"/>
</dbReference>
<feature type="domain" description="VASt" evidence="7">
    <location>
        <begin position="570"/>
        <end position="743"/>
    </location>
</feature>
<dbReference type="SMART" id="SM00568">
    <property type="entry name" value="GRAM"/>
    <property type="match status" value="1"/>
</dbReference>
<protein>
    <recommendedName>
        <fullName evidence="7">VASt domain-containing protein</fullName>
    </recommendedName>
</protein>
<dbReference type="Proteomes" id="UP000472276">
    <property type="component" value="Unassembled WGS sequence"/>
</dbReference>
<evidence type="ECO:0000256" key="6">
    <source>
        <dbReference type="SAM" id="Phobius"/>
    </source>
</evidence>
<dbReference type="Gene3D" id="2.30.29.30">
    <property type="entry name" value="Pleckstrin-homology domain (PH domain)/Phosphotyrosine-binding domain (PTB)"/>
    <property type="match status" value="1"/>
</dbReference>
<dbReference type="GO" id="GO:0120020">
    <property type="term" value="F:cholesterol transfer activity"/>
    <property type="evidence" value="ECO:0007669"/>
    <property type="project" value="TreeGrafter"/>
</dbReference>
<feature type="compositionally biased region" description="Polar residues" evidence="5">
    <location>
        <begin position="531"/>
        <end position="540"/>
    </location>
</feature>
<dbReference type="GO" id="GO:0015485">
    <property type="term" value="F:cholesterol binding"/>
    <property type="evidence" value="ECO:0007669"/>
    <property type="project" value="TreeGrafter"/>
</dbReference>
<evidence type="ECO:0000256" key="3">
    <source>
        <dbReference type="ARBA" id="ARBA00022989"/>
    </source>
</evidence>
<feature type="region of interest" description="Disordered" evidence="5">
    <location>
        <begin position="1"/>
        <end position="208"/>
    </location>
</feature>
<feature type="compositionally biased region" description="Low complexity" evidence="5">
    <location>
        <begin position="432"/>
        <end position="498"/>
    </location>
</feature>
<feature type="compositionally biased region" description="Basic and acidic residues" evidence="5">
    <location>
        <begin position="776"/>
        <end position="806"/>
    </location>
</feature>
<dbReference type="InterPro" id="IPR004182">
    <property type="entry name" value="GRAM"/>
</dbReference>
<keyword evidence="2 6" id="KW-0812">Transmembrane</keyword>
<feature type="compositionally biased region" description="Low complexity" evidence="5">
    <location>
        <begin position="125"/>
        <end position="146"/>
    </location>
</feature>
<dbReference type="AlphaFoldDB" id="A0AAZ1Y1N8"/>
<evidence type="ECO:0000313" key="9">
    <source>
        <dbReference type="Proteomes" id="UP000472276"/>
    </source>
</evidence>
<feature type="compositionally biased region" description="Basic residues" evidence="5">
    <location>
        <begin position="51"/>
        <end position="61"/>
    </location>
</feature>
<evidence type="ECO:0000313" key="8">
    <source>
        <dbReference type="Ensembl" id="ENSOABP00000073759.1"/>
    </source>
</evidence>
<dbReference type="GO" id="GO:0005789">
    <property type="term" value="C:endoplasmic reticulum membrane"/>
    <property type="evidence" value="ECO:0007669"/>
    <property type="project" value="UniProtKB-ARBA"/>
</dbReference>
<keyword evidence="4 6" id="KW-0472">Membrane</keyword>
<dbReference type="PANTHER" id="PTHR23319:SF8">
    <property type="entry name" value="PROTEIN ASTER-A"/>
    <property type="match status" value="1"/>
</dbReference>
<feature type="region of interest" description="Disordered" evidence="5">
    <location>
        <begin position="759"/>
        <end position="817"/>
    </location>
</feature>
<evidence type="ECO:0000259" key="7">
    <source>
        <dbReference type="PROSITE" id="PS51778"/>
    </source>
</evidence>
<feature type="compositionally biased region" description="Low complexity" evidence="5">
    <location>
        <begin position="406"/>
        <end position="425"/>
    </location>
</feature>
<dbReference type="FunFam" id="2.30.29.30:FF:000008">
    <property type="entry name" value="GRAM domain containing 1B"/>
    <property type="match status" value="1"/>
</dbReference>
<evidence type="ECO:0000256" key="2">
    <source>
        <dbReference type="ARBA" id="ARBA00022692"/>
    </source>
</evidence>
<dbReference type="CDD" id="cd13220">
    <property type="entry name" value="PH-GRAM_GRAMDC"/>
    <property type="match status" value="1"/>
</dbReference>